<dbReference type="AlphaFoldDB" id="A0AAV7QEK8"/>
<dbReference type="EMBL" id="JANPWB010000010">
    <property type="protein sequence ID" value="KAJ1139002.1"/>
    <property type="molecule type" value="Genomic_DNA"/>
</dbReference>
<accession>A0AAV7QEK8</accession>
<reference evidence="2" key="1">
    <citation type="journal article" date="2022" name="bioRxiv">
        <title>Sequencing and chromosome-scale assembly of the giantPleurodeles waltlgenome.</title>
        <authorList>
            <person name="Brown T."/>
            <person name="Elewa A."/>
            <person name="Iarovenko S."/>
            <person name="Subramanian E."/>
            <person name="Araus A.J."/>
            <person name="Petzold A."/>
            <person name="Susuki M."/>
            <person name="Suzuki K.-i.T."/>
            <person name="Hayashi T."/>
            <person name="Toyoda A."/>
            <person name="Oliveira C."/>
            <person name="Osipova E."/>
            <person name="Leigh N.D."/>
            <person name="Simon A."/>
            <person name="Yun M.H."/>
        </authorList>
    </citation>
    <scope>NUCLEOTIDE SEQUENCE</scope>
    <source>
        <strain evidence="2">20211129_DDA</strain>
        <tissue evidence="2">Liver</tissue>
    </source>
</reference>
<name>A0AAV7QEK8_PLEWA</name>
<evidence type="ECO:0000256" key="1">
    <source>
        <dbReference type="SAM" id="MobiDB-lite"/>
    </source>
</evidence>
<feature type="region of interest" description="Disordered" evidence="1">
    <location>
        <begin position="58"/>
        <end position="81"/>
    </location>
</feature>
<gene>
    <name evidence="2" type="ORF">NDU88_005381</name>
</gene>
<sequence>MDYCVMIKSKVLGRGQAGVNGGRELSELCVSPGSPDATRGLGGWRRLVGGGAGQLWGSRPWQDWAPAPKSGAKRNWAGPTWIRGPPSLAGADLLRRASATQWRPAAGACLEEAPGGTVPHRRRSGARGPGRRAWIAGLPLTTMFD</sequence>
<keyword evidence="3" id="KW-1185">Reference proteome</keyword>
<evidence type="ECO:0000313" key="3">
    <source>
        <dbReference type="Proteomes" id="UP001066276"/>
    </source>
</evidence>
<comment type="caution">
    <text evidence="2">The sequence shown here is derived from an EMBL/GenBank/DDBJ whole genome shotgun (WGS) entry which is preliminary data.</text>
</comment>
<evidence type="ECO:0000313" key="2">
    <source>
        <dbReference type="EMBL" id="KAJ1139002.1"/>
    </source>
</evidence>
<proteinExistence type="predicted"/>
<protein>
    <submittedName>
        <fullName evidence="2">Uncharacterized protein</fullName>
    </submittedName>
</protein>
<organism evidence="2 3">
    <name type="scientific">Pleurodeles waltl</name>
    <name type="common">Iberian ribbed newt</name>
    <dbReference type="NCBI Taxonomy" id="8319"/>
    <lineage>
        <taxon>Eukaryota</taxon>
        <taxon>Metazoa</taxon>
        <taxon>Chordata</taxon>
        <taxon>Craniata</taxon>
        <taxon>Vertebrata</taxon>
        <taxon>Euteleostomi</taxon>
        <taxon>Amphibia</taxon>
        <taxon>Batrachia</taxon>
        <taxon>Caudata</taxon>
        <taxon>Salamandroidea</taxon>
        <taxon>Salamandridae</taxon>
        <taxon>Pleurodelinae</taxon>
        <taxon>Pleurodeles</taxon>
    </lineage>
</organism>
<dbReference type="Proteomes" id="UP001066276">
    <property type="component" value="Chromosome 6"/>
</dbReference>